<keyword evidence="4" id="KW-0853">WD repeat</keyword>
<keyword evidence="6 8" id="KW-0810">Translation regulation</keyword>
<feature type="domain" description="Translation initiation factor beta propellor-like" evidence="10">
    <location>
        <begin position="218"/>
        <end position="413"/>
    </location>
</feature>
<feature type="compositionally biased region" description="Basic and acidic residues" evidence="9">
    <location>
        <begin position="618"/>
        <end position="628"/>
    </location>
</feature>
<name>A0AAW1R5K4_9CHLO</name>
<keyword evidence="12" id="KW-1185">Reference proteome</keyword>
<feature type="compositionally biased region" description="Basic and acidic residues" evidence="9">
    <location>
        <begin position="597"/>
        <end position="609"/>
    </location>
</feature>
<gene>
    <name evidence="11" type="ORF">WJX72_002838</name>
</gene>
<dbReference type="EMBL" id="JALJOR010000001">
    <property type="protein sequence ID" value="KAK9828927.1"/>
    <property type="molecule type" value="Genomic_DNA"/>
</dbReference>
<evidence type="ECO:0000313" key="12">
    <source>
        <dbReference type="Proteomes" id="UP001489004"/>
    </source>
</evidence>
<evidence type="ECO:0000256" key="1">
    <source>
        <dbReference type="ARBA" id="ARBA00009573"/>
    </source>
</evidence>
<dbReference type="SUPFAM" id="SSF82171">
    <property type="entry name" value="DPP6 N-terminal domain-like"/>
    <property type="match status" value="1"/>
</dbReference>
<feature type="region of interest" description="Disordered" evidence="9">
    <location>
        <begin position="475"/>
        <end position="635"/>
    </location>
</feature>
<dbReference type="GO" id="GO:0022627">
    <property type="term" value="C:cytosolic small ribosomal subunit"/>
    <property type="evidence" value="ECO:0007669"/>
    <property type="project" value="TreeGrafter"/>
</dbReference>
<evidence type="ECO:0000256" key="8">
    <source>
        <dbReference type="PIRNR" id="PIRNR017222"/>
    </source>
</evidence>
<dbReference type="InterPro" id="IPR011387">
    <property type="entry name" value="TIF2A"/>
</dbReference>
<dbReference type="PIRSF" id="PIRSF017222">
    <property type="entry name" value="eIF2A"/>
    <property type="match status" value="1"/>
</dbReference>
<comment type="similarity">
    <text evidence="1 8">Belongs to the WD repeat EIF2A family.</text>
</comment>
<evidence type="ECO:0000256" key="9">
    <source>
        <dbReference type="SAM" id="MobiDB-lite"/>
    </source>
</evidence>
<comment type="function">
    <text evidence="8">Functions in the early steps of protein synthesis of a small number of specific mRNAs. Acts by directing the binding of methionyl-tRNAi to 40S ribosomal subunits. In contrast to the eIF-2 complex, it binds methionyl-tRNAi to 40S subunits in a codon-dependent manner, whereas the eIF-2 complex binds methionyl-tRNAi to 40S subunits in a GTP-dependent manner.</text>
</comment>
<reference evidence="11 12" key="1">
    <citation type="journal article" date="2024" name="Nat. Commun.">
        <title>Phylogenomics reveals the evolutionary origins of lichenization in chlorophyte algae.</title>
        <authorList>
            <person name="Puginier C."/>
            <person name="Libourel C."/>
            <person name="Otte J."/>
            <person name="Skaloud P."/>
            <person name="Haon M."/>
            <person name="Grisel S."/>
            <person name="Petersen M."/>
            <person name="Berrin J.G."/>
            <person name="Delaux P.M."/>
            <person name="Dal Grande F."/>
            <person name="Keller J."/>
        </authorList>
    </citation>
    <scope>NUCLEOTIDE SEQUENCE [LARGE SCALE GENOMIC DNA]</scope>
    <source>
        <strain evidence="11 12">SAG 2043</strain>
    </source>
</reference>
<evidence type="ECO:0000256" key="3">
    <source>
        <dbReference type="ARBA" id="ARBA00022540"/>
    </source>
</evidence>
<keyword evidence="5" id="KW-0677">Repeat</keyword>
<dbReference type="PANTHER" id="PTHR13227:SF0">
    <property type="entry name" value="EUKARYOTIC TRANSLATION INITIATION FACTOR 2A"/>
    <property type="match status" value="1"/>
</dbReference>
<keyword evidence="7 8" id="KW-0648">Protein biosynthesis</keyword>
<dbReference type="InterPro" id="IPR013979">
    <property type="entry name" value="TIF_beta_prop-like"/>
</dbReference>
<evidence type="ECO:0000259" key="10">
    <source>
        <dbReference type="Pfam" id="PF08662"/>
    </source>
</evidence>
<dbReference type="GO" id="GO:0043022">
    <property type="term" value="F:ribosome binding"/>
    <property type="evidence" value="ECO:0007669"/>
    <property type="project" value="UniProtKB-UniRule"/>
</dbReference>
<evidence type="ECO:0000313" key="11">
    <source>
        <dbReference type="EMBL" id="KAK9828927.1"/>
    </source>
</evidence>
<organism evidence="11 12">
    <name type="scientific">[Myrmecia] bisecta</name>
    <dbReference type="NCBI Taxonomy" id="41462"/>
    <lineage>
        <taxon>Eukaryota</taxon>
        <taxon>Viridiplantae</taxon>
        <taxon>Chlorophyta</taxon>
        <taxon>core chlorophytes</taxon>
        <taxon>Trebouxiophyceae</taxon>
        <taxon>Trebouxiales</taxon>
        <taxon>Trebouxiaceae</taxon>
        <taxon>Myrmecia</taxon>
    </lineage>
</organism>
<feature type="compositionally biased region" description="Basic residues" evidence="9">
    <location>
        <begin position="583"/>
        <end position="592"/>
    </location>
</feature>
<comment type="caution">
    <text evidence="11">The sequence shown here is derived from an EMBL/GenBank/DDBJ whole genome shotgun (WGS) entry which is preliminary data.</text>
</comment>
<proteinExistence type="inferred from homology"/>
<feature type="compositionally biased region" description="Gly residues" evidence="9">
    <location>
        <begin position="480"/>
        <end position="489"/>
    </location>
</feature>
<evidence type="ECO:0000256" key="6">
    <source>
        <dbReference type="ARBA" id="ARBA00022845"/>
    </source>
</evidence>
<evidence type="ECO:0000256" key="2">
    <source>
        <dbReference type="ARBA" id="ARBA00013819"/>
    </source>
</evidence>
<feature type="compositionally biased region" description="Basic residues" evidence="9">
    <location>
        <begin position="509"/>
        <end position="518"/>
    </location>
</feature>
<evidence type="ECO:0000256" key="7">
    <source>
        <dbReference type="ARBA" id="ARBA00022917"/>
    </source>
</evidence>
<evidence type="ECO:0000256" key="4">
    <source>
        <dbReference type="ARBA" id="ARBA00022574"/>
    </source>
</evidence>
<keyword evidence="3 8" id="KW-0396">Initiation factor</keyword>
<dbReference type="AlphaFoldDB" id="A0AAW1R5K4"/>
<dbReference type="InterPro" id="IPR015943">
    <property type="entry name" value="WD40/YVTN_repeat-like_dom_sf"/>
</dbReference>
<dbReference type="GO" id="GO:0003743">
    <property type="term" value="F:translation initiation factor activity"/>
    <property type="evidence" value="ECO:0007669"/>
    <property type="project" value="UniProtKB-UniRule"/>
</dbReference>
<dbReference type="PANTHER" id="PTHR13227">
    <property type="entry name" value="EUKARYOTIC TRANSLATION INITIATION FACTOR 2A"/>
    <property type="match status" value="1"/>
</dbReference>
<accession>A0AAW1R5K4</accession>
<dbReference type="GO" id="GO:0003729">
    <property type="term" value="F:mRNA binding"/>
    <property type="evidence" value="ECO:0007669"/>
    <property type="project" value="TreeGrafter"/>
</dbReference>
<protein>
    <recommendedName>
        <fullName evidence="2 8">Eukaryotic translation initiation factor 2A</fullName>
        <shortName evidence="8">eIF-2A</shortName>
    </recommendedName>
</protein>
<feature type="compositionally biased region" description="Low complexity" evidence="9">
    <location>
        <begin position="562"/>
        <end position="579"/>
    </location>
</feature>
<dbReference type="GO" id="GO:0000049">
    <property type="term" value="F:tRNA binding"/>
    <property type="evidence" value="ECO:0007669"/>
    <property type="project" value="UniProtKB-UniRule"/>
</dbReference>
<dbReference type="Gene3D" id="2.130.10.10">
    <property type="entry name" value="YVTN repeat-like/Quinoprotein amine dehydrogenase"/>
    <property type="match status" value="2"/>
</dbReference>
<dbReference type="Proteomes" id="UP001489004">
    <property type="component" value="Unassembled WGS sequence"/>
</dbReference>
<dbReference type="Pfam" id="PF08662">
    <property type="entry name" value="eIF2A"/>
    <property type="match status" value="1"/>
</dbReference>
<dbReference type="GO" id="GO:0006417">
    <property type="term" value="P:regulation of translation"/>
    <property type="evidence" value="ECO:0007669"/>
    <property type="project" value="UniProtKB-KW"/>
</dbReference>
<sequence>MDTATPSQKLLVRIPDVASLYEGVPTPQPSTTFANVPAAVVTWAPDGQLFAVATAQGVSIYDGETEKLVRKLAVPATAVAFSPQNTFLQTFERPNKDAGNAQKNLKLWDLATGEVVVQLFQQTMSKEKWPCLQLPPDESIVCHCVSNAVNIYDPRNFSAGVLRKLSLKGVGGVAVCPQPGSSLLAAYVPEAKGSPGFVGVFNYMTLTKGADAQPLARRSFFRASSVRLLWNSLGTAVLALTASDTDATNQSYYGEQKLHYLAADGTNDCLVPLTKEGPIHDVQWSPKGDYFCVVAGFMPAKTTLFSERCKPMYDLGSGPHSTVRWNPQGRFLAVAGFGNLPGDIVFFDKKADGKCKQMGSNRSENGVTCDWSPDGRYFMTATVAPRLRVDNGFKVFRYNGAEVHHQPVDVLLEACWRPAPQDAFPDRPQSPRAADKPAAVDFAATRSAGYVPPHLRNDPAAAAAAAQAVAFSLSQDKDGGAGGRLGVGGPKTRLPPGAAPPETKAASKNARRRSRKKGPGGDSAAGGEEDPAEAQSSQAEAVTPGMEDMAVSASSPAPPQPAGSVPSAATAAAGESPTDAAKRLRNLQKKLRQTQQLKEKAAAEGKKALTPEQQQKLGGEHALVEEIRSLGGSTE</sequence>
<evidence type="ECO:0000256" key="5">
    <source>
        <dbReference type="ARBA" id="ARBA00022737"/>
    </source>
</evidence>